<feature type="coiled-coil region" evidence="1">
    <location>
        <begin position="569"/>
        <end position="617"/>
    </location>
</feature>
<dbReference type="OrthoDB" id="298552at2759"/>
<dbReference type="EMBL" id="CT868241">
    <property type="protein sequence ID" value="CAK76457.1"/>
    <property type="molecule type" value="Genomic_DNA"/>
</dbReference>
<dbReference type="GeneID" id="5029638"/>
<evidence type="ECO:0000313" key="2">
    <source>
        <dbReference type="EMBL" id="CAK76457.1"/>
    </source>
</evidence>
<evidence type="ECO:0000313" key="3">
    <source>
        <dbReference type="Proteomes" id="UP000000600"/>
    </source>
</evidence>
<accession>A0D090</accession>
<proteinExistence type="predicted"/>
<evidence type="ECO:0008006" key="4">
    <source>
        <dbReference type="Google" id="ProtNLM"/>
    </source>
</evidence>
<keyword evidence="3" id="KW-1185">Reference proteome</keyword>
<dbReference type="OMA" id="EENCNCK"/>
<dbReference type="HOGENOM" id="CLU_029406_0_0_1"/>
<dbReference type="KEGG" id="ptm:GSPATT00012009001"/>
<evidence type="ECO:0000256" key="1">
    <source>
        <dbReference type="SAM" id="Coils"/>
    </source>
</evidence>
<feature type="coiled-coil region" evidence="1">
    <location>
        <begin position="393"/>
        <end position="441"/>
    </location>
</feature>
<gene>
    <name evidence="2" type="ORF">GSPATT00012009001</name>
</gene>
<dbReference type="InParanoid" id="A0D090"/>
<dbReference type="AlphaFoldDB" id="A0D090"/>
<name>A0D090_PARTE</name>
<dbReference type="Proteomes" id="UP000000600">
    <property type="component" value="Unassembled WGS sequence"/>
</dbReference>
<keyword evidence="1" id="KW-0175">Coiled coil</keyword>
<dbReference type="eggNOG" id="ENOG502SPJB">
    <property type="taxonomic scope" value="Eukaryota"/>
</dbReference>
<sequence>MNSIQQLYFQAILKQQELEKIKQEEQVQRQNQEISKQQQLLSFVSQPGLYAGDKQSWPLIDIQNRITQFYQQLVLRRETVIIRNQIDHHLPYFLNVLGNLIIHGLDSIKCEGNYIGILKSQFLNQPMNITMSNSLFKTLSLLLRSSLVQFDKDQIQDRRCVNMKYLYQFLLFRDDFCDIFYNSLYQYQISSHKQVSQQLSFYQLHQLVVKKSEDVWCTFIYKILSQQQQQLTTDQFFVQFNHYTLLLNSFFKKPNLIFNIVENTVKETAQLHNDTIFQEYLMIMGSFKATTQDFLKKATSIFFDDSNSAIDLSEFIIKTKKIHNQLNSSILYILPKLLQLENQMIDMVQVNGKQEAEPVKNSSNYYLKMIERLKNKCVYNGEENCNCKKCQCIRRNRNSANEAQRKKREALEKIGPLQDAFEELRKKVRVVQNENENLRQLLINVFQHPQYQSWLQPSQSLSQKSYQMQMVNLLPLNFVNELYYITYFISMKQNDVFTKRETLRPINTLTCFDSAHSNSLYILKMKELTGIYKQESELLQDDLSHMNQLINSQSQDIQNEIEPQILELKQMLQRQVVEYNHEMEDQIVQLENIRNDNLDLEKEIYKLQQRLTQLDDHIGQQVLQRKYDIKFS</sequence>
<reference evidence="2 3" key="1">
    <citation type="journal article" date="2006" name="Nature">
        <title>Global trends of whole-genome duplications revealed by the ciliate Paramecium tetraurelia.</title>
        <authorList>
            <consortium name="Genoscope"/>
            <person name="Aury J.-M."/>
            <person name="Jaillon O."/>
            <person name="Duret L."/>
            <person name="Noel B."/>
            <person name="Jubin C."/>
            <person name="Porcel B.M."/>
            <person name="Segurens B."/>
            <person name="Daubin V."/>
            <person name="Anthouard V."/>
            <person name="Aiach N."/>
            <person name="Arnaiz O."/>
            <person name="Billaut A."/>
            <person name="Beisson J."/>
            <person name="Blanc I."/>
            <person name="Bouhouche K."/>
            <person name="Camara F."/>
            <person name="Duharcourt S."/>
            <person name="Guigo R."/>
            <person name="Gogendeau D."/>
            <person name="Katinka M."/>
            <person name="Keller A.-M."/>
            <person name="Kissmehl R."/>
            <person name="Klotz C."/>
            <person name="Koll F."/>
            <person name="Le Moue A."/>
            <person name="Lepere C."/>
            <person name="Malinsky S."/>
            <person name="Nowacki M."/>
            <person name="Nowak J.K."/>
            <person name="Plattner H."/>
            <person name="Poulain J."/>
            <person name="Ruiz F."/>
            <person name="Serrano V."/>
            <person name="Zagulski M."/>
            <person name="Dessen P."/>
            <person name="Betermier M."/>
            <person name="Weissenbach J."/>
            <person name="Scarpelli C."/>
            <person name="Schachter V."/>
            <person name="Sperling L."/>
            <person name="Meyer E."/>
            <person name="Cohen J."/>
            <person name="Wincker P."/>
        </authorList>
    </citation>
    <scope>NUCLEOTIDE SEQUENCE [LARGE SCALE GENOMIC DNA]</scope>
    <source>
        <strain evidence="2 3">Stock d4-2</strain>
    </source>
</reference>
<feature type="coiled-coil region" evidence="1">
    <location>
        <begin position="13"/>
        <end position="40"/>
    </location>
</feature>
<protein>
    <recommendedName>
        <fullName evidence="4">BZIP domain-containing protein</fullName>
    </recommendedName>
</protein>
<organism evidence="2 3">
    <name type="scientific">Paramecium tetraurelia</name>
    <dbReference type="NCBI Taxonomy" id="5888"/>
    <lineage>
        <taxon>Eukaryota</taxon>
        <taxon>Sar</taxon>
        <taxon>Alveolata</taxon>
        <taxon>Ciliophora</taxon>
        <taxon>Intramacronucleata</taxon>
        <taxon>Oligohymenophorea</taxon>
        <taxon>Peniculida</taxon>
        <taxon>Parameciidae</taxon>
        <taxon>Paramecium</taxon>
    </lineage>
</organism>
<dbReference type="RefSeq" id="XP_001443854.1">
    <property type="nucleotide sequence ID" value="XM_001443817.1"/>
</dbReference>